<proteinExistence type="predicted"/>
<dbReference type="AlphaFoldDB" id="A0A5C3QHB9"/>
<feature type="domain" description="DUF6533" evidence="2">
    <location>
        <begin position="27"/>
        <end position="68"/>
    </location>
</feature>
<evidence type="ECO:0000259" key="2">
    <source>
        <dbReference type="Pfam" id="PF20151"/>
    </source>
</evidence>
<keyword evidence="1" id="KW-0812">Transmembrane</keyword>
<evidence type="ECO:0000256" key="1">
    <source>
        <dbReference type="SAM" id="Phobius"/>
    </source>
</evidence>
<dbReference type="Proteomes" id="UP000305067">
    <property type="component" value="Unassembled WGS sequence"/>
</dbReference>
<reference evidence="3 4" key="1">
    <citation type="journal article" date="2019" name="Nat. Ecol. Evol.">
        <title>Megaphylogeny resolves global patterns of mushroom evolution.</title>
        <authorList>
            <person name="Varga T."/>
            <person name="Krizsan K."/>
            <person name="Foldi C."/>
            <person name="Dima B."/>
            <person name="Sanchez-Garcia M."/>
            <person name="Sanchez-Ramirez S."/>
            <person name="Szollosi G.J."/>
            <person name="Szarkandi J.G."/>
            <person name="Papp V."/>
            <person name="Albert L."/>
            <person name="Andreopoulos W."/>
            <person name="Angelini C."/>
            <person name="Antonin V."/>
            <person name="Barry K.W."/>
            <person name="Bougher N.L."/>
            <person name="Buchanan P."/>
            <person name="Buyck B."/>
            <person name="Bense V."/>
            <person name="Catcheside P."/>
            <person name="Chovatia M."/>
            <person name="Cooper J."/>
            <person name="Damon W."/>
            <person name="Desjardin D."/>
            <person name="Finy P."/>
            <person name="Geml J."/>
            <person name="Haridas S."/>
            <person name="Hughes K."/>
            <person name="Justo A."/>
            <person name="Karasinski D."/>
            <person name="Kautmanova I."/>
            <person name="Kiss B."/>
            <person name="Kocsube S."/>
            <person name="Kotiranta H."/>
            <person name="LaButti K.M."/>
            <person name="Lechner B.E."/>
            <person name="Liimatainen K."/>
            <person name="Lipzen A."/>
            <person name="Lukacs Z."/>
            <person name="Mihaltcheva S."/>
            <person name="Morgado L.N."/>
            <person name="Niskanen T."/>
            <person name="Noordeloos M.E."/>
            <person name="Ohm R.A."/>
            <person name="Ortiz-Santana B."/>
            <person name="Ovrebo C."/>
            <person name="Racz N."/>
            <person name="Riley R."/>
            <person name="Savchenko A."/>
            <person name="Shiryaev A."/>
            <person name="Soop K."/>
            <person name="Spirin V."/>
            <person name="Szebenyi C."/>
            <person name="Tomsovsky M."/>
            <person name="Tulloss R.E."/>
            <person name="Uehling J."/>
            <person name="Grigoriev I.V."/>
            <person name="Vagvolgyi C."/>
            <person name="Papp T."/>
            <person name="Martin F.M."/>
            <person name="Miettinen O."/>
            <person name="Hibbett D.S."/>
            <person name="Nagy L.G."/>
        </authorList>
    </citation>
    <scope>NUCLEOTIDE SEQUENCE [LARGE SCALE GENOMIC DNA]</scope>
    <source>
        <strain evidence="3 4">CBS 309.79</strain>
    </source>
</reference>
<gene>
    <name evidence="3" type="ORF">BDV98DRAFT_568864</name>
</gene>
<keyword evidence="1" id="KW-1133">Transmembrane helix</keyword>
<keyword evidence="4" id="KW-1185">Reference proteome</keyword>
<feature type="transmembrane region" description="Helical" evidence="1">
    <location>
        <begin position="91"/>
        <end position="113"/>
    </location>
</feature>
<dbReference type="Pfam" id="PF20151">
    <property type="entry name" value="DUF6533"/>
    <property type="match status" value="1"/>
</dbReference>
<feature type="transmembrane region" description="Helical" evidence="1">
    <location>
        <begin position="58"/>
        <end position="79"/>
    </location>
</feature>
<keyword evidence="1" id="KW-0472">Membrane</keyword>
<dbReference type="OrthoDB" id="2940333at2759"/>
<dbReference type="EMBL" id="ML178827">
    <property type="protein sequence ID" value="TFL00877.1"/>
    <property type="molecule type" value="Genomic_DNA"/>
</dbReference>
<accession>A0A5C3QHB9</accession>
<feature type="transmembrane region" description="Helical" evidence="1">
    <location>
        <begin position="125"/>
        <end position="146"/>
    </location>
</feature>
<feature type="transmembrane region" description="Helical" evidence="1">
    <location>
        <begin position="227"/>
        <end position="251"/>
    </location>
</feature>
<evidence type="ECO:0000313" key="3">
    <source>
        <dbReference type="EMBL" id="TFL00877.1"/>
    </source>
</evidence>
<evidence type="ECO:0000313" key="4">
    <source>
        <dbReference type="Proteomes" id="UP000305067"/>
    </source>
</evidence>
<dbReference type="InterPro" id="IPR045340">
    <property type="entry name" value="DUF6533"/>
</dbReference>
<sequence length="301" mass="34171">MPSEIAQLVAGVVAMADQGRTSQHMKVAAVSMLIYDYLITFSDEVKYVWTSPMTTLKIAFLVGRYVPFASVIATLYANLTHSYPGDTACIALAHVYIWLLTLSIIASQVVQILRTFALYERSRIAGWALGAIFTVSVVAVIPLNVIHLKSITMSPLPPLFTLKSSIDYQENCGYRMQADWAALSPQYIIILAVEFIVVVLTCWRYLMRDRYTITTLRKDSNSLIRVLYNDGFMYFMYIFAFSLANVLVLYVDPTQYHKWPFHLQGVLHSCLSTRIVIHIRRSAAQESYSIDEPLRMSVPRV</sequence>
<feature type="transmembrane region" description="Helical" evidence="1">
    <location>
        <begin position="187"/>
        <end position="206"/>
    </location>
</feature>
<protein>
    <recommendedName>
        <fullName evidence="2">DUF6533 domain-containing protein</fullName>
    </recommendedName>
</protein>
<organism evidence="3 4">
    <name type="scientific">Pterulicium gracile</name>
    <dbReference type="NCBI Taxonomy" id="1884261"/>
    <lineage>
        <taxon>Eukaryota</taxon>
        <taxon>Fungi</taxon>
        <taxon>Dikarya</taxon>
        <taxon>Basidiomycota</taxon>
        <taxon>Agaricomycotina</taxon>
        <taxon>Agaricomycetes</taxon>
        <taxon>Agaricomycetidae</taxon>
        <taxon>Agaricales</taxon>
        <taxon>Pleurotineae</taxon>
        <taxon>Pterulaceae</taxon>
        <taxon>Pterulicium</taxon>
    </lineage>
</organism>
<name>A0A5C3QHB9_9AGAR</name>